<evidence type="ECO:0000313" key="2">
    <source>
        <dbReference type="Proteomes" id="UP000281553"/>
    </source>
</evidence>
<gene>
    <name evidence="1" type="ORF">DILT_LOCUS8619</name>
</gene>
<dbReference type="PANTHER" id="PTHR44147:SF2">
    <property type="entry name" value="DEHYDROGENASE_REDUCTASE SDR FAMILY MEMBER 1"/>
    <property type="match status" value="1"/>
</dbReference>
<dbReference type="EMBL" id="UYRU01054744">
    <property type="protein sequence ID" value="VDN12788.1"/>
    <property type="molecule type" value="Genomic_DNA"/>
</dbReference>
<name>A0A3P7LRZ7_DIBLA</name>
<dbReference type="PANTHER" id="PTHR44147">
    <property type="entry name" value="DEHYDROGENASE/REDUCTASE SDR FAMILY MEMBER 1"/>
    <property type="match status" value="1"/>
</dbReference>
<dbReference type="AlphaFoldDB" id="A0A3P7LRZ7"/>
<protein>
    <submittedName>
        <fullName evidence="1">Uncharacterized protein</fullName>
    </submittedName>
</protein>
<dbReference type="OrthoDB" id="1933717at2759"/>
<dbReference type="Proteomes" id="UP000281553">
    <property type="component" value="Unassembled WGS sequence"/>
</dbReference>
<accession>A0A3P7LRZ7</accession>
<evidence type="ECO:0000313" key="1">
    <source>
        <dbReference type="EMBL" id="VDN12788.1"/>
    </source>
</evidence>
<sequence>MTGFVIARLLAEPKDQLLSRSGRVLLVADCALQMGIRDTDGNWPISMRSLRFLLEVSGWTRLSRYMPGFVRLPCSVFSTELKTPTLAIHKAGLRDGIVGFSFVQLEALDSGVEQ</sequence>
<reference evidence="1 2" key="1">
    <citation type="submission" date="2018-11" db="EMBL/GenBank/DDBJ databases">
        <authorList>
            <consortium name="Pathogen Informatics"/>
        </authorList>
    </citation>
    <scope>NUCLEOTIDE SEQUENCE [LARGE SCALE GENOMIC DNA]</scope>
</reference>
<organism evidence="1 2">
    <name type="scientific">Dibothriocephalus latus</name>
    <name type="common">Fish tapeworm</name>
    <name type="synonym">Diphyllobothrium latum</name>
    <dbReference type="NCBI Taxonomy" id="60516"/>
    <lineage>
        <taxon>Eukaryota</taxon>
        <taxon>Metazoa</taxon>
        <taxon>Spiralia</taxon>
        <taxon>Lophotrochozoa</taxon>
        <taxon>Platyhelminthes</taxon>
        <taxon>Cestoda</taxon>
        <taxon>Eucestoda</taxon>
        <taxon>Diphyllobothriidea</taxon>
        <taxon>Diphyllobothriidae</taxon>
        <taxon>Dibothriocephalus</taxon>
    </lineage>
</organism>
<proteinExistence type="predicted"/>
<keyword evidence="2" id="KW-1185">Reference proteome</keyword>